<evidence type="ECO:0000313" key="4">
    <source>
        <dbReference type="Proteomes" id="UP000295357"/>
    </source>
</evidence>
<keyword evidence="4" id="KW-1185">Reference proteome</keyword>
<keyword evidence="1" id="KW-0175">Coiled coil</keyword>
<organism evidence="3 4">
    <name type="scientific">Roseateles asaccharophilus</name>
    <dbReference type="NCBI Taxonomy" id="582607"/>
    <lineage>
        <taxon>Bacteria</taxon>
        <taxon>Pseudomonadati</taxon>
        <taxon>Pseudomonadota</taxon>
        <taxon>Betaproteobacteria</taxon>
        <taxon>Burkholderiales</taxon>
        <taxon>Sphaerotilaceae</taxon>
        <taxon>Roseateles</taxon>
    </lineage>
</organism>
<accession>A0A4R6NCL9</accession>
<dbReference type="InterPro" id="IPR034756">
    <property type="entry name" value="T2SSM_b"/>
</dbReference>
<evidence type="ECO:0000256" key="2">
    <source>
        <dbReference type="SAM" id="Phobius"/>
    </source>
</evidence>
<reference evidence="3 4" key="1">
    <citation type="submission" date="2019-03" db="EMBL/GenBank/DDBJ databases">
        <title>Genomic Encyclopedia of Type Strains, Phase IV (KMG-IV): sequencing the most valuable type-strain genomes for metagenomic binning, comparative biology and taxonomic classification.</title>
        <authorList>
            <person name="Goeker M."/>
        </authorList>
    </citation>
    <scope>NUCLEOTIDE SEQUENCE [LARGE SCALE GENOMIC DNA]</scope>
    <source>
        <strain evidence="3 4">DSM 25082</strain>
    </source>
</reference>
<evidence type="ECO:0000256" key="1">
    <source>
        <dbReference type="SAM" id="Coils"/>
    </source>
</evidence>
<name>A0A4R6NCL9_9BURK</name>
<evidence type="ECO:0000313" key="3">
    <source>
        <dbReference type="EMBL" id="TDP13280.1"/>
    </source>
</evidence>
<sequence>MKRLKLSSLPLPVQALLARMPVLRRLGRLGWPGALGLLALLVAGGLELGLVQRWHQEQQTLEAQAEQLQRQLRLQRASGAAADQGTPEQWRAGLPGPELRQQRLADLLEAALRAGVSTPRTEHRLSVDANTGLERLRVSMPVQGSYATVRAYLEQALRQDPALSLDGLKLRRSHPASAELEAELQWSLHGRAALSEGGAR</sequence>
<keyword evidence="2" id="KW-1133">Transmembrane helix</keyword>
<dbReference type="OrthoDB" id="9096701at2"/>
<protein>
    <submittedName>
        <fullName evidence="3">Type II secretion system (T2SS) protein M subtype b</fullName>
    </submittedName>
</protein>
<comment type="caution">
    <text evidence="3">The sequence shown here is derived from an EMBL/GenBank/DDBJ whole genome shotgun (WGS) entry which is preliminary data.</text>
</comment>
<dbReference type="AlphaFoldDB" id="A0A4R6NCL9"/>
<keyword evidence="2" id="KW-0472">Membrane</keyword>
<proteinExistence type="predicted"/>
<keyword evidence="2" id="KW-0812">Transmembrane</keyword>
<feature type="coiled-coil region" evidence="1">
    <location>
        <begin position="51"/>
        <end position="78"/>
    </location>
</feature>
<dbReference type="RefSeq" id="WP_133602173.1">
    <property type="nucleotide sequence ID" value="NZ_JAUFPJ010000001.1"/>
</dbReference>
<dbReference type="EMBL" id="SNXE01000001">
    <property type="protein sequence ID" value="TDP13280.1"/>
    <property type="molecule type" value="Genomic_DNA"/>
</dbReference>
<gene>
    <name evidence="3" type="ORF">DFR39_101755</name>
</gene>
<dbReference type="Pfam" id="PF10741">
    <property type="entry name" value="T2SSM_b"/>
    <property type="match status" value="1"/>
</dbReference>
<dbReference type="Proteomes" id="UP000295357">
    <property type="component" value="Unassembled WGS sequence"/>
</dbReference>
<feature type="transmembrane region" description="Helical" evidence="2">
    <location>
        <begin position="31"/>
        <end position="51"/>
    </location>
</feature>